<dbReference type="GO" id="GO:0016705">
    <property type="term" value="F:oxidoreductase activity, acting on paired donors, with incorporation or reduction of molecular oxygen"/>
    <property type="evidence" value="ECO:0007669"/>
    <property type="project" value="InterPro"/>
</dbReference>
<keyword evidence="6 8" id="KW-0503">Monooxygenase</keyword>
<keyword evidence="10" id="KW-0489">Methyltransferase</keyword>
<dbReference type="VEuPathDB" id="FungiDB:G647_00108"/>
<evidence type="ECO:0000256" key="3">
    <source>
        <dbReference type="ARBA" id="ARBA00022723"/>
    </source>
</evidence>
<evidence type="ECO:0000256" key="8">
    <source>
        <dbReference type="RuleBase" id="RU000461"/>
    </source>
</evidence>
<dbReference type="AlphaFoldDB" id="A0A1C1CXB7"/>
<dbReference type="InterPro" id="IPR050121">
    <property type="entry name" value="Cytochrome_P450_monoxygenase"/>
</dbReference>
<dbReference type="Gene3D" id="1.10.630.10">
    <property type="entry name" value="Cytochrome P450"/>
    <property type="match status" value="1"/>
</dbReference>
<dbReference type="GO" id="GO:0004497">
    <property type="term" value="F:monooxygenase activity"/>
    <property type="evidence" value="ECO:0007669"/>
    <property type="project" value="UniProtKB-KW"/>
</dbReference>
<dbReference type="GO" id="GO:0032259">
    <property type="term" value="P:methylation"/>
    <property type="evidence" value="ECO:0007669"/>
    <property type="project" value="UniProtKB-KW"/>
</dbReference>
<proteinExistence type="inferred from homology"/>
<evidence type="ECO:0000256" key="4">
    <source>
        <dbReference type="ARBA" id="ARBA00023002"/>
    </source>
</evidence>
<evidence type="ECO:0000313" key="10">
    <source>
        <dbReference type="EMBL" id="OCT53135.1"/>
    </source>
</evidence>
<evidence type="ECO:0000256" key="5">
    <source>
        <dbReference type="ARBA" id="ARBA00023004"/>
    </source>
</evidence>
<accession>A0A1C1CXB7</accession>
<organism evidence="10 11">
    <name type="scientific">Cladophialophora carrionii</name>
    <dbReference type="NCBI Taxonomy" id="86049"/>
    <lineage>
        <taxon>Eukaryota</taxon>
        <taxon>Fungi</taxon>
        <taxon>Dikarya</taxon>
        <taxon>Ascomycota</taxon>
        <taxon>Pezizomycotina</taxon>
        <taxon>Eurotiomycetes</taxon>
        <taxon>Chaetothyriomycetidae</taxon>
        <taxon>Chaetothyriales</taxon>
        <taxon>Herpotrichiellaceae</taxon>
        <taxon>Cladophialophora</taxon>
    </lineage>
</organism>
<keyword evidence="7 8" id="KW-0349">Heme</keyword>
<comment type="similarity">
    <text evidence="2 8">Belongs to the cytochrome P450 family.</text>
</comment>
<dbReference type="GO" id="GO:0008168">
    <property type="term" value="F:methyltransferase activity"/>
    <property type="evidence" value="ECO:0007669"/>
    <property type="project" value="UniProtKB-KW"/>
</dbReference>
<keyword evidence="9" id="KW-0472">Membrane</keyword>
<dbReference type="Proteomes" id="UP000094526">
    <property type="component" value="Unassembled WGS sequence"/>
</dbReference>
<feature type="transmembrane region" description="Helical" evidence="9">
    <location>
        <begin position="17"/>
        <end position="36"/>
    </location>
</feature>
<dbReference type="GO" id="GO:0020037">
    <property type="term" value="F:heme binding"/>
    <property type="evidence" value="ECO:0007669"/>
    <property type="project" value="InterPro"/>
</dbReference>
<reference evidence="11" key="1">
    <citation type="submission" date="2015-07" db="EMBL/GenBank/DDBJ databases">
        <authorList>
            <person name="Teixeira M.M."/>
            <person name="Souza R.C."/>
            <person name="Almeida L.G."/>
            <person name="Vicente V.A."/>
            <person name="de Hoog S."/>
            <person name="Bocca A.L."/>
            <person name="de Almeida S.R."/>
            <person name="Vasconcelos A.T."/>
            <person name="Felipe M.S."/>
        </authorList>
    </citation>
    <scope>NUCLEOTIDE SEQUENCE [LARGE SCALE GENOMIC DNA]</scope>
    <source>
        <strain evidence="11">KSF</strain>
    </source>
</reference>
<dbReference type="OrthoDB" id="3934656at2759"/>
<keyword evidence="11" id="KW-1185">Reference proteome</keyword>
<dbReference type="SUPFAM" id="SSF48264">
    <property type="entry name" value="Cytochrome P450"/>
    <property type="match status" value="1"/>
</dbReference>
<dbReference type="STRING" id="86049.A0A1C1CXB7"/>
<sequence>MAKLQGILADVKGVSPLVLVGGLLSLWLVYQFVVLLRDPLKSVPGPFLARFTRLWYLRKVWRGDFEKTNLALHKKYGSIVRIAPNYYSIDDADAIKTIYGHGTQFVKGRWYIASGNPKNENPDIFTELNPAVHAENRRKVASLYSMSSLVPMEQNAIDCARILVERFTGFAERRVSFNLQGLLGVVSSKPGARDGRVTATNSRPVAFDTIALITLSKRFGFLDTGEDNGGMIAALDHYLRYLSKVGIYHEWHSFLTLCLSFWPTTGTRYLGTFTQEQVREGQRTKPKSVLEKDESKPTDDFLTKLLRMHALQPDRFPMGAVFSTCITNIGAGSDTTSVSLAGILHQLMKSPATVQKLRQELDQAIEERGSSDMLSFQEAQKLPYLQAVIKEGLRLHPATGLPMVRVVPKGGATIAGRYFPEKTEVGVNTWVAHANQKMFGVDAEEFRPERWLEDAERAAEMNRNILTFGAGSRTCIGKNISLLEISILIPELVRKFDFTLVDPNRPLESENVWFVKQKNLECYVSLRK</sequence>
<evidence type="ECO:0000256" key="6">
    <source>
        <dbReference type="ARBA" id="ARBA00023033"/>
    </source>
</evidence>
<gene>
    <name evidence="10" type="ORF">CLCR_09797</name>
</gene>
<evidence type="ECO:0000256" key="1">
    <source>
        <dbReference type="ARBA" id="ARBA00001971"/>
    </source>
</evidence>
<name>A0A1C1CXB7_9EURO</name>
<dbReference type="InterPro" id="IPR001128">
    <property type="entry name" value="Cyt_P450"/>
</dbReference>
<comment type="cofactor">
    <cofactor evidence="1 7">
        <name>heme</name>
        <dbReference type="ChEBI" id="CHEBI:30413"/>
    </cofactor>
</comment>
<protein>
    <submittedName>
        <fullName evidence="10">Pisatin demethylase</fullName>
    </submittedName>
</protein>
<keyword evidence="9" id="KW-0812">Transmembrane</keyword>
<dbReference type="PRINTS" id="PR00385">
    <property type="entry name" value="P450"/>
</dbReference>
<keyword evidence="3 7" id="KW-0479">Metal-binding</keyword>
<dbReference type="InterPro" id="IPR002401">
    <property type="entry name" value="Cyt_P450_E_grp-I"/>
</dbReference>
<dbReference type="PRINTS" id="PR00463">
    <property type="entry name" value="EP450I"/>
</dbReference>
<keyword evidence="5 7" id="KW-0408">Iron</keyword>
<keyword evidence="4 8" id="KW-0560">Oxidoreductase</keyword>
<dbReference type="Pfam" id="PF00067">
    <property type="entry name" value="p450"/>
    <property type="match status" value="1"/>
</dbReference>
<evidence type="ECO:0000256" key="7">
    <source>
        <dbReference type="PIRSR" id="PIRSR602401-1"/>
    </source>
</evidence>
<dbReference type="CDD" id="cd11060">
    <property type="entry name" value="CYP57A1-like"/>
    <property type="match status" value="1"/>
</dbReference>
<dbReference type="InterPro" id="IPR036396">
    <property type="entry name" value="Cyt_P450_sf"/>
</dbReference>
<dbReference type="InterPro" id="IPR017972">
    <property type="entry name" value="Cyt_P450_CS"/>
</dbReference>
<dbReference type="GO" id="GO:0005506">
    <property type="term" value="F:iron ion binding"/>
    <property type="evidence" value="ECO:0007669"/>
    <property type="project" value="InterPro"/>
</dbReference>
<keyword evidence="9" id="KW-1133">Transmembrane helix</keyword>
<dbReference type="eggNOG" id="KOG0159">
    <property type="taxonomic scope" value="Eukaryota"/>
</dbReference>
<dbReference type="PANTHER" id="PTHR24305:SF190">
    <property type="entry name" value="P450, PUTATIVE (EUROFUNG)-RELATED"/>
    <property type="match status" value="1"/>
</dbReference>
<dbReference type="EMBL" id="LGRB01000008">
    <property type="protein sequence ID" value="OCT53135.1"/>
    <property type="molecule type" value="Genomic_DNA"/>
</dbReference>
<dbReference type="PROSITE" id="PS00086">
    <property type="entry name" value="CYTOCHROME_P450"/>
    <property type="match status" value="1"/>
</dbReference>
<evidence type="ECO:0000313" key="11">
    <source>
        <dbReference type="Proteomes" id="UP000094526"/>
    </source>
</evidence>
<evidence type="ECO:0000256" key="9">
    <source>
        <dbReference type="SAM" id="Phobius"/>
    </source>
</evidence>
<dbReference type="VEuPathDB" id="FungiDB:CLCR_09797"/>
<keyword evidence="10" id="KW-0808">Transferase</keyword>
<feature type="binding site" description="axial binding residue" evidence="7">
    <location>
        <position position="475"/>
    </location>
    <ligand>
        <name>heme</name>
        <dbReference type="ChEBI" id="CHEBI:30413"/>
    </ligand>
    <ligandPart>
        <name>Fe</name>
        <dbReference type="ChEBI" id="CHEBI:18248"/>
    </ligandPart>
</feature>
<comment type="caution">
    <text evidence="10">The sequence shown here is derived from an EMBL/GenBank/DDBJ whole genome shotgun (WGS) entry which is preliminary data.</text>
</comment>
<dbReference type="PANTHER" id="PTHR24305">
    <property type="entry name" value="CYTOCHROME P450"/>
    <property type="match status" value="1"/>
</dbReference>
<evidence type="ECO:0000256" key="2">
    <source>
        <dbReference type="ARBA" id="ARBA00010617"/>
    </source>
</evidence>
<dbReference type="FunFam" id="1.10.630.10:FF:000050">
    <property type="entry name" value="Cytochrome P450 monooxygenase"/>
    <property type="match status" value="1"/>
</dbReference>